<organism evidence="2">
    <name type="scientific">marine sediment metagenome</name>
    <dbReference type="NCBI Taxonomy" id="412755"/>
    <lineage>
        <taxon>unclassified sequences</taxon>
        <taxon>metagenomes</taxon>
        <taxon>ecological metagenomes</taxon>
    </lineage>
</organism>
<dbReference type="AlphaFoldDB" id="A0A0F9W588"/>
<reference evidence="2" key="1">
    <citation type="journal article" date="2015" name="Nature">
        <title>Complex archaea that bridge the gap between prokaryotes and eukaryotes.</title>
        <authorList>
            <person name="Spang A."/>
            <person name="Saw J.H."/>
            <person name="Jorgensen S.L."/>
            <person name="Zaremba-Niedzwiedzka K."/>
            <person name="Martijn J."/>
            <person name="Lind A.E."/>
            <person name="van Eijk R."/>
            <person name="Schleper C."/>
            <person name="Guy L."/>
            <person name="Ettema T.J."/>
        </authorList>
    </citation>
    <scope>NUCLEOTIDE SEQUENCE</scope>
</reference>
<evidence type="ECO:0008006" key="3">
    <source>
        <dbReference type="Google" id="ProtNLM"/>
    </source>
</evidence>
<gene>
    <name evidence="2" type="ORF">LCGC14_0004540</name>
</gene>
<feature type="compositionally biased region" description="Polar residues" evidence="1">
    <location>
        <begin position="1"/>
        <end position="28"/>
    </location>
</feature>
<evidence type="ECO:0000313" key="2">
    <source>
        <dbReference type="EMBL" id="KKO12441.1"/>
    </source>
</evidence>
<evidence type="ECO:0000256" key="1">
    <source>
        <dbReference type="SAM" id="MobiDB-lite"/>
    </source>
</evidence>
<protein>
    <recommendedName>
        <fullName evidence="3">Replicative helicase inhibitor G39P N-terminal domain-containing protein</fullName>
    </recommendedName>
</protein>
<comment type="caution">
    <text evidence="2">The sequence shown here is derived from an EMBL/GenBank/DDBJ whole genome shotgun (WGS) entry which is preliminary data.</text>
</comment>
<feature type="region of interest" description="Disordered" evidence="1">
    <location>
        <begin position="1"/>
        <end position="33"/>
    </location>
</feature>
<name>A0A0F9W588_9ZZZZ</name>
<dbReference type="InterPro" id="IPR009731">
    <property type="entry name" value="P-like"/>
</dbReference>
<dbReference type="Pfam" id="PF06992">
    <property type="entry name" value="Phage_lambda_P"/>
    <property type="match status" value="1"/>
</dbReference>
<accession>A0A0F9W588</accession>
<dbReference type="EMBL" id="LAZR01000001">
    <property type="protein sequence ID" value="KKO12441.1"/>
    <property type="molecule type" value="Genomic_DNA"/>
</dbReference>
<dbReference type="GO" id="GO:0006270">
    <property type="term" value="P:DNA replication initiation"/>
    <property type="evidence" value="ECO:0007669"/>
    <property type="project" value="InterPro"/>
</dbReference>
<proteinExistence type="predicted"/>
<sequence length="217" mass="24336">MKPRSSASQTEAGQKSKNRSGTAGSADNSGGPDQVDAINQLFAEFELAYHNQYHKAYGDPDRLVLAKKYWLECLADFHPQQLVKAARRLVKSQDYLPTISAVIRTCEESYGLFGLPSERDAYNEACRAPAPKAAYAWSHPAVYQAGKATGWFFLATEAEDKVFPVFAYYYRQLCQRVIRGEDLQEPVPPALEKNPSRPLTFAEREKKLAQLRASLDI</sequence>